<organism evidence="3 4">
    <name type="scientific">Bremerella alba</name>
    <dbReference type="NCBI Taxonomy" id="980252"/>
    <lineage>
        <taxon>Bacteria</taxon>
        <taxon>Pseudomonadati</taxon>
        <taxon>Planctomycetota</taxon>
        <taxon>Planctomycetia</taxon>
        <taxon>Pirellulales</taxon>
        <taxon>Pirellulaceae</taxon>
        <taxon>Bremerella</taxon>
    </lineage>
</organism>
<dbReference type="AlphaFoldDB" id="A0A7V8V364"/>
<protein>
    <recommendedName>
        <fullName evidence="2">HTH cro/C1-type domain-containing protein</fullName>
    </recommendedName>
</protein>
<evidence type="ECO:0000313" key="4">
    <source>
        <dbReference type="Proteomes" id="UP000551616"/>
    </source>
</evidence>
<dbReference type="InterPro" id="IPR001387">
    <property type="entry name" value="Cro/C1-type_HTH"/>
</dbReference>
<accession>A0A7V8V364</accession>
<evidence type="ECO:0000313" key="3">
    <source>
        <dbReference type="EMBL" id="MBA2114074.1"/>
    </source>
</evidence>
<dbReference type="Pfam" id="PF13560">
    <property type="entry name" value="HTH_31"/>
    <property type="match status" value="1"/>
</dbReference>
<dbReference type="InterPro" id="IPR010982">
    <property type="entry name" value="Lambda_DNA-bd_dom_sf"/>
</dbReference>
<reference evidence="3 4" key="1">
    <citation type="submission" date="2020-05" db="EMBL/GenBank/DDBJ databases">
        <title>Bremerella alba sp. nov., a novel planctomycete isolated from the surface of the macroalga Fucus spiralis.</title>
        <authorList>
            <person name="Godinho O."/>
            <person name="Botelho R."/>
            <person name="Albuquerque L."/>
            <person name="Wiegand S."/>
            <person name="Da Costa M.S."/>
            <person name="Lobo-Da-Cunha A."/>
            <person name="Jogler C."/>
            <person name="Lage O.M."/>
        </authorList>
    </citation>
    <scope>NUCLEOTIDE SEQUENCE [LARGE SCALE GENOMIC DNA]</scope>
    <source>
        <strain evidence="3 4">FF15</strain>
    </source>
</reference>
<evidence type="ECO:0000259" key="2">
    <source>
        <dbReference type="PROSITE" id="PS50943"/>
    </source>
</evidence>
<dbReference type="SMART" id="SM00530">
    <property type="entry name" value="HTH_XRE"/>
    <property type="match status" value="1"/>
</dbReference>
<gene>
    <name evidence="3" type="ORF">HOV93_12300</name>
</gene>
<dbReference type="GO" id="GO:0003677">
    <property type="term" value="F:DNA binding"/>
    <property type="evidence" value="ECO:0007669"/>
    <property type="project" value="UniProtKB-KW"/>
</dbReference>
<dbReference type="Gene3D" id="1.10.260.40">
    <property type="entry name" value="lambda repressor-like DNA-binding domains"/>
    <property type="match status" value="1"/>
</dbReference>
<dbReference type="Proteomes" id="UP000551616">
    <property type="component" value="Unassembled WGS sequence"/>
</dbReference>
<dbReference type="PANTHER" id="PTHR46558">
    <property type="entry name" value="TRACRIPTIONAL REGULATORY PROTEIN-RELATED-RELATED"/>
    <property type="match status" value="1"/>
</dbReference>
<dbReference type="EMBL" id="JABRWO010000003">
    <property type="protein sequence ID" value="MBA2114074.1"/>
    <property type="molecule type" value="Genomic_DNA"/>
</dbReference>
<keyword evidence="4" id="KW-1185">Reference proteome</keyword>
<dbReference type="CDD" id="cd00093">
    <property type="entry name" value="HTH_XRE"/>
    <property type="match status" value="1"/>
</dbReference>
<proteinExistence type="predicted"/>
<comment type="caution">
    <text evidence="3">The sequence shown here is derived from an EMBL/GenBank/DDBJ whole genome shotgun (WGS) entry which is preliminary data.</text>
</comment>
<keyword evidence="1" id="KW-0238">DNA-binding</keyword>
<feature type="domain" description="HTH cro/C1-type" evidence="2">
    <location>
        <begin position="7"/>
        <end position="65"/>
    </location>
</feature>
<sequence length="115" mass="13579">MRFGNRVRELRQMRGLTQQKLAERLSVSLSYVSKVENERLNAGEYPSEKFVHRLADVLECDEDELLLLTDRVPKKIRQRIQQKPEVFRRIAAMDDRSIDALLNSLKRTRPEANRK</sequence>
<dbReference type="RefSeq" id="WP_207395561.1">
    <property type="nucleotide sequence ID" value="NZ_JABRWO010000003.1"/>
</dbReference>
<evidence type="ECO:0000256" key="1">
    <source>
        <dbReference type="ARBA" id="ARBA00023125"/>
    </source>
</evidence>
<dbReference type="PROSITE" id="PS50943">
    <property type="entry name" value="HTH_CROC1"/>
    <property type="match status" value="1"/>
</dbReference>
<dbReference type="SUPFAM" id="SSF47413">
    <property type="entry name" value="lambda repressor-like DNA-binding domains"/>
    <property type="match status" value="1"/>
</dbReference>
<name>A0A7V8V364_9BACT</name>
<dbReference type="PANTHER" id="PTHR46558:SF15">
    <property type="entry name" value="HELIX-TURN-HELIX DOMAIN PROTEIN"/>
    <property type="match status" value="1"/>
</dbReference>